<evidence type="ECO:0000313" key="10">
    <source>
        <dbReference type="Proteomes" id="UP000323819"/>
    </source>
</evidence>
<evidence type="ECO:0000313" key="8">
    <source>
        <dbReference type="EMBL" id="TXX67147.1"/>
    </source>
</evidence>
<feature type="chain" id="PRO_5031678127" evidence="6">
    <location>
        <begin position="22"/>
        <end position="243"/>
    </location>
</feature>
<keyword evidence="3 6" id="KW-0472">Membrane</keyword>
<keyword evidence="5" id="KW-0449">Lipoprotein</keyword>
<gene>
    <name evidence="7" type="ORF">BC353_08745</name>
    <name evidence="8" type="ORF">FXF03_00850</name>
</gene>
<keyword evidence="6" id="KW-0998">Cell outer membrane</keyword>
<evidence type="ECO:0000256" key="3">
    <source>
        <dbReference type="ARBA" id="ARBA00023136"/>
    </source>
</evidence>
<evidence type="ECO:0000313" key="9">
    <source>
        <dbReference type="Proteomes" id="UP000266701"/>
    </source>
</evidence>
<evidence type="ECO:0000256" key="5">
    <source>
        <dbReference type="ARBA" id="ARBA00023288"/>
    </source>
</evidence>
<dbReference type="PIRSF" id="PIRSF002859">
    <property type="entry name" value="Lipo_traT"/>
    <property type="match status" value="1"/>
</dbReference>
<name>A0A395U222_VIBCL</name>
<reference evidence="7 9" key="1">
    <citation type="journal article" date="2017" name="Emerg. Infect. Dis.">
        <title>Carbapenemase VCC-1-Producing Vibrio cholerae in Coastal Waters of Germany.</title>
        <authorList>
            <person name="Hammerl J.A."/>
            <person name="Jackel C."/>
            <person name="Bortolaia V."/>
            <person name="Schwartz K."/>
            <person name="Bier N."/>
            <person name="Hendriksen R.S."/>
            <person name="Guerra B."/>
            <person name="Strauch E."/>
        </authorList>
    </citation>
    <scope>NUCLEOTIDE SEQUENCE [LARGE SCALE GENOMIC DNA]</scope>
    <source>
        <strain evidence="7 9">VN-2825</strain>
    </source>
</reference>
<keyword evidence="4" id="KW-0564">Palmitate</keyword>
<proteinExistence type="predicted"/>
<dbReference type="InterPro" id="IPR008874">
    <property type="entry name" value="TraT_complement-R"/>
</dbReference>
<reference evidence="8 10" key="2">
    <citation type="submission" date="2019-06" db="EMBL/GenBank/DDBJ databases">
        <title>Vibrio cholerae phylogeny based on whole-genome sequencing reveals genetic diversity and population strucutre.</title>
        <authorList>
            <person name="Zhiqiu Y."/>
            <person name="Bin L."/>
            <person name="Lingyan J."/>
        </authorList>
    </citation>
    <scope>NUCLEOTIDE SEQUENCE [LARGE SCALE GENOMIC DNA]</scope>
    <source>
        <strain evidence="8 10">N2814</strain>
    </source>
</reference>
<evidence type="ECO:0000256" key="4">
    <source>
        <dbReference type="ARBA" id="ARBA00023139"/>
    </source>
</evidence>
<sequence>MKSKLLLGIALASIMTLSGCAAVHTAVKKRNLDVQTQMSDTIWLDPVGGEKRTVYLQIRNTTDKQIDIAQLIDTKLTSKGYRVVNNPDDAHYWLQANILKLDKMDLREANGLLSSGYGAGLTGGALGALAMAGTTSNSNSVIAGGLVGAAVSLVADAMVEDVNFVMITDVQVVEKSDKAIQTTEQANIKSGNSSSIQTTVTDIDNKKRFQTRVLSTANQVNLEFEEAKPALIDGLVTSISGVF</sequence>
<dbReference type="Proteomes" id="UP000266701">
    <property type="component" value="Unassembled WGS sequence"/>
</dbReference>
<keyword evidence="2 6" id="KW-0732">Signal</keyword>
<dbReference type="EMBL" id="MCBA01000035">
    <property type="protein sequence ID" value="RGP90612.1"/>
    <property type="molecule type" value="Genomic_DNA"/>
</dbReference>
<evidence type="ECO:0000313" key="7">
    <source>
        <dbReference type="EMBL" id="RGP90612.1"/>
    </source>
</evidence>
<evidence type="ECO:0000256" key="6">
    <source>
        <dbReference type="PIRNR" id="PIRNR002859"/>
    </source>
</evidence>
<dbReference type="AlphaFoldDB" id="A0A395U222"/>
<comment type="subcellular location">
    <subcellularLocation>
        <location evidence="1">Cell outer membrane</location>
        <topology evidence="1">Lipid-anchor</topology>
    </subcellularLocation>
</comment>
<evidence type="ECO:0000256" key="2">
    <source>
        <dbReference type="ARBA" id="ARBA00022729"/>
    </source>
</evidence>
<dbReference type="EMBL" id="VSIJ01000005">
    <property type="protein sequence ID" value="TXX67147.1"/>
    <property type="molecule type" value="Genomic_DNA"/>
</dbReference>
<feature type="signal peptide" evidence="6">
    <location>
        <begin position="1"/>
        <end position="21"/>
    </location>
</feature>
<dbReference type="GO" id="GO:0009279">
    <property type="term" value="C:cell outer membrane"/>
    <property type="evidence" value="ECO:0007669"/>
    <property type="project" value="UniProtKB-SubCell"/>
</dbReference>
<dbReference type="RefSeq" id="WP_118089141.1">
    <property type="nucleotide sequence ID" value="NZ_JAANNJ010000015.1"/>
</dbReference>
<organism evidence="7 9">
    <name type="scientific">Vibrio cholerae</name>
    <dbReference type="NCBI Taxonomy" id="666"/>
    <lineage>
        <taxon>Bacteria</taxon>
        <taxon>Pseudomonadati</taxon>
        <taxon>Pseudomonadota</taxon>
        <taxon>Gammaproteobacteria</taxon>
        <taxon>Vibrionales</taxon>
        <taxon>Vibrionaceae</taxon>
        <taxon>Vibrio</taxon>
    </lineage>
</organism>
<protein>
    <submittedName>
        <fullName evidence="8">Complement resistance protein TraT</fullName>
    </submittedName>
    <submittedName>
        <fullName evidence="7">Conjugal transfer protein TraT</fullName>
    </submittedName>
</protein>
<dbReference type="Proteomes" id="UP000323819">
    <property type="component" value="Unassembled WGS sequence"/>
</dbReference>
<evidence type="ECO:0000256" key="1">
    <source>
        <dbReference type="ARBA" id="ARBA00004459"/>
    </source>
</evidence>
<dbReference type="PROSITE" id="PS51257">
    <property type="entry name" value="PROKAR_LIPOPROTEIN"/>
    <property type="match status" value="1"/>
</dbReference>
<comment type="caution">
    <text evidence="7">The sequence shown here is derived from an EMBL/GenBank/DDBJ whole genome shotgun (WGS) entry which is preliminary data.</text>
</comment>
<accession>A0A395U222</accession>
<dbReference type="Pfam" id="PF05818">
    <property type="entry name" value="TraT"/>
    <property type="match status" value="1"/>
</dbReference>